<evidence type="ECO:0000313" key="3">
    <source>
        <dbReference type="EMBL" id="THV04029.1"/>
    </source>
</evidence>
<dbReference type="Pfam" id="PF19287">
    <property type="entry name" value="DUF5910"/>
    <property type="match status" value="1"/>
</dbReference>
<feature type="chain" id="PRO_5020924669" evidence="2">
    <location>
        <begin position="21"/>
        <end position="507"/>
    </location>
</feature>
<dbReference type="InterPro" id="IPR045564">
    <property type="entry name" value="DUF5910"/>
</dbReference>
<protein>
    <submittedName>
        <fullName evidence="3">Uncharacterized protein</fullName>
    </submittedName>
</protein>
<dbReference type="AlphaFoldDB" id="A0A4S8MNB8"/>
<name>A0A4S8MNB8_DENBC</name>
<dbReference type="Proteomes" id="UP000297245">
    <property type="component" value="Unassembled WGS sequence"/>
</dbReference>
<dbReference type="OrthoDB" id="2749115at2759"/>
<accession>A0A4S8MNB8</accession>
<keyword evidence="2" id="KW-0732">Signal</keyword>
<keyword evidence="4" id="KW-1185">Reference proteome</keyword>
<organism evidence="3 4">
    <name type="scientific">Dendrothele bispora (strain CBS 962.96)</name>
    <dbReference type="NCBI Taxonomy" id="1314807"/>
    <lineage>
        <taxon>Eukaryota</taxon>
        <taxon>Fungi</taxon>
        <taxon>Dikarya</taxon>
        <taxon>Basidiomycota</taxon>
        <taxon>Agaricomycotina</taxon>
        <taxon>Agaricomycetes</taxon>
        <taxon>Agaricomycetidae</taxon>
        <taxon>Agaricales</taxon>
        <taxon>Agaricales incertae sedis</taxon>
        <taxon>Dendrothele</taxon>
    </lineage>
</organism>
<feature type="compositionally biased region" description="Low complexity" evidence="1">
    <location>
        <begin position="24"/>
        <end position="34"/>
    </location>
</feature>
<feature type="region of interest" description="Disordered" evidence="1">
    <location>
        <begin position="24"/>
        <end position="89"/>
    </location>
</feature>
<gene>
    <name evidence="3" type="ORF">K435DRAFT_851402</name>
</gene>
<evidence type="ECO:0000256" key="1">
    <source>
        <dbReference type="SAM" id="MobiDB-lite"/>
    </source>
</evidence>
<feature type="region of interest" description="Disordered" evidence="1">
    <location>
        <begin position="231"/>
        <end position="271"/>
    </location>
</feature>
<dbReference type="EMBL" id="ML179061">
    <property type="protein sequence ID" value="THV04029.1"/>
    <property type="molecule type" value="Genomic_DNA"/>
</dbReference>
<feature type="signal peptide" evidence="2">
    <location>
        <begin position="1"/>
        <end position="20"/>
    </location>
</feature>
<proteinExistence type="predicted"/>
<sequence length="507" mass="51795">MRSFTPFLILLLCMFEASHALPAPARKGGAARPAPKVPARPPAPAPAAPAKPQTTKASPPPPPPTTRATTSAVQATTSSTPQAVTSSSVQVTTSSTVQAATSSTTQVVTSSSVQITTSSAAQAVTSSSSSAVVSSSTVQPAISSSVVTSSTTQVVASSSVVTSSTLQAITSSALPSASSSIQVTSSSQAVLSSQLSSSSAPISSSSATASQTDTSSSQAVLSSQLSSSAPLSSSSATASQTNTSSSAQPSASSQALSCPLPSKSSTSTAATNKPKRSFFEGFISLFRRAGGAEFVGWHGTNGINACEYTRVGRSGGGLPVLTEFNGADAELGAGLYVTDDIDTARFFAISSASARRNRGQSAQASLATVCKVEAIDQSTWRDTISKFWIPFTGLARPIPGQGNNPAALAQQEQLITGAGQTPGNTVRFSALNPQTTGSINQMAIPTSQFQNFRITECLPTSQNDPTLITKFTGISATNENSFTHPGFDYQNFRQVVNGPWNILGDQL</sequence>
<reference evidence="3 4" key="1">
    <citation type="journal article" date="2019" name="Nat. Ecol. Evol.">
        <title>Megaphylogeny resolves global patterns of mushroom evolution.</title>
        <authorList>
            <person name="Varga T."/>
            <person name="Krizsan K."/>
            <person name="Foldi C."/>
            <person name="Dima B."/>
            <person name="Sanchez-Garcia M."/>
            <person name="Sanchez-Ramirez S."/>
            <person name="Szollosi G.J."/>
            <person name="Szarkandi J.G."/>
            <person name="Papp V."/>
            <person name="Albert L."/>
            <person name="Andreopoulos W."/>
            <person name="Angelini C."/>
            <person name="Antonin V."/>
            <person name="Barry K.W."/>
            <person name="Bougher N.L."/>
            <person name="Buchanan P."/>
            <person name="Buyck B."/>
            <person name="Bense V."/>
            <person name="Catcheside P."/>
            <person name="Chovatia M."/>
            <person name="Cooper J."/>
            <person name="Damon W."/>
            <person name="Desjardin D."/>
            <person name="Finy P."/>
            <person name="Geml J."/>
            <person name="Haridas S."/>
            <person name="Hughes K."/>
            <person name="Justo A."/>
            <person name="Karasinski D."/>
            <person name="Kautmanova I."/>
            <person name="Kiss B."/>
            <person name="Kocsube S."/>
            <person name="Kotiranta H."/>
            <person name="LaButti K.M."/>
            <person name="Lechner B.E."/>
            <person name="Liimatainen K."/>
            <person name="Lipzen A."/>
            <person name="Lukacs Z."/>
            <person name="Mihaltcheva S."/>
            <person name="Morgado L.N."/>
            <person name="Niskanen T."/>
            <person name="Noordeloos M.E."/>
            <person name="Ohm R.A."/>
            <person name="Ortiz-Santana B."/>
            <person name="Ovrebo C."/>
            <person name="Racz N."/>
            <person name="Riley R."/>
            <person name="Savchenko A."/>
            <person name="Shiryaev A."/>
            <person name="Soop K."/>
            <person name="Spirin V."/>
            <person name="Szebenyi C."/>
            <person name="Tomsovsky M."/>
            <person name="Tulloss R.E."/>
            <person name="Uehling J."/>
            <person name="Grigoriev I.V."/>
            <person name="Vagvolgyi C."/>
            <person name="Papp T."/>
            <person name="Martin F.M."/>
            <person name="Miettinen O."/>
            <person name="Hibbett D.S."/>
            <person name="Nagy L.G."/>
        </authorList>
    </citation>
    <scope>NUCLEOTIDE SEQUENCE [LARGE SCALE GENOMIC DNA]</scope>
    <source>
        <strain evidence="3 4">CBS 962.96</strain>
    </source>
</reference>
<evidence type="ECO:0000313" key="4">
    <source>
        <dbReference type="Proteomes" id="UP000297245"/>
    </source>
</evidence>
<feature type="compositionally biased region" description="Low complexity" evidence="1">
    <location>
        <begin position="66"/>
        <end position="89"/>
    </location>
</feature>
<feature type="compositionally biased region" description="Pro residues" evidence="1">
    <location>
        <begin position="35"/>
        <end position="49"/>
    </location>
</feature>
<evidence type="ECO:0000256" key="2">
    <source>
        <dbReference type="SAM" id="SignalP"/>
    </source>
</evidence>